<sequence length="401" mass="47096">MNLKNILTNRQLRSIIHLYKNTDDRIENSDSSLLDELNTVRLKDKITINRSSEESVLMALFPILISVSYVILFFVFYNFYFSSDVARFQRSASIFIISIISLSTLYAYRGNLFALKTLNGLNTLSIILAITLILLDYFVYYMHHEWYLLTIVFFNFLSNRIIINSEAFSQAMRKILWFKIKNSILKKNIVRIAEENIIELHNRSKKVNIFNIFWQYCVLNTNLNNTLRESYALNQRVEKNDASLLAEKRLNKYRYLLDFGIPKKALLITLFSTILLIKSYVMTTFILLSHLDNKNDLPILFFIVALALVFAFLSISLTHRGITLGFRMLTVARYLFVVLFISLISLKFIAGVLDYSNVFLCIISVDFLLTFFMLNTQYYSHYLKELHCFQAWHKMIRKNSQ</sequence>
<gene>
    <name evidence="2" type="ORF">Xbud_01415</name>
</gene>
<accession>A0A2D0J241</accession>
<dbReference type="OrthoDB" id="6442084at2"/>
<feature type="transmembrane region" description="Helical" evidence="1">
    <location>
        <begin position="299"/>
        <end position="319"/>
    </location>
</feature>
<name>A0A2D0J241_XENBU</name>
<proteinExistence type="predicted"/>
<feature type="transmembrane region" description="Helical" evidence="1">
    <location>
        <begin position="146"/>
        <end position="163"/>
    </location>
</feature>
<keyword evidence="1" id="KW-0812">Transmembrane</keyword>
<evidence type="ECO:0000313" key="2">
    <source>
        <dbReference type="EMBL" id="PHM28406.1"/>
    </source>
</evidence>
<keyword evidence="1" id="KW-0472">Membrane</keyword>
<reference evidence="2 3" key="1">
    <citation type="journal article" date="2017" name="Nat. Microbiol.">
        <title>Natural product diversity associated with the nematode symbionts Photorhabdus and Xenorhabdus.</title>
        <authorList>
            <person name="Tobias N.J."/>
            <person name="Wolff H."/>
            <person name="Djahanschiri B."/>
            <person name="Grundmann F."/>
            <person name="Kronenwerth M."/>
            <person name="Shi Y.M."/>
            <person name="Simonyi S."/>
            <person name="Grun P."/>
            <person name="Shapiro-Ilan D."/>
            <person name="Pidot S.J."/>
            <person name="Stinear T.P."/>
            <person name="Ebersberger I."/>
            <person name="Bode H.B."/>
        </authorList>
    </citation>
    <scope>NUCLEOTIDE SEQUENCE [LARGE SCALE GENOMIC DNA]</scope>
    <source>
        <strain evidence="2 3">DSM 16342</strain>
    </source>
</reference>
<feature type="transmembrane region" description="Helical" evidence="1">
    <location>
        <begin position="265"/>
        <end position="287"/>
    </location>
</feature>
<dbReference type="RefSeq" id="WP_099135389.1">
    <property type="nucleotide sequence ID" value="NZ_CAWNNJ010000119.1"/>
</dbReference>
<dbReference type="EMBL" id="NIBS01000005">
    <property type="protein sequence ID" value="PHM28406.1"/>
    <property type="molecule type" value="Genomic_DNA"/>
</dbReference>
<organism evidence="2 3">
    <name type="scientific">Xenorhabdus budapestensis</name>
    <dbReference type="NCBI Taxonomy" id="290110"/>
    <lineage>
        <taxon>Bacteria</taxon>
        <taxon>Pseudomonadati</taxon>
        <taxon>Pseudomonadota</taxon>
        <taxon>Gammaproteobacteria</taxon>
        <taxon>Enterobacterales</taxon>
        <taxon>Morganellaceae</taxon>
        <taxon>Xenorhabdus</taxon>
    </lineage>
</organism>
<keyword evidence="1" id="KW-1133">Transmembrane helix</keyword>
<evidence type="ECO:0000313" key="3">
    <source>
        <dbReference type="Proteomes" id="UP000225833"/>
    </source>
</evidence>
<evidence type="ECO:0000256" key="1">
    <source>
        <dbReference type="SAM" id="Phobius"/>
    </source>
</evidence>
<feature type="transmembrane region" description="Helical" evidence="1">
    <location>
        <begin position="92"/>
        <end position="108"/>
    </location>
</feature>
<dbReference type="Proteomes" id="UP000225833">
    <property type="component" value="Unassembled WGS sequence"/>
</dbReference>
<comment type="caution">
    <text evidence="2">The sequence shown here is derived from an EMBL/GenBank/DDBJ whole genome shotgun (WGS) entry which is preliminary data.</text>
</comment>
<feature type="transmembrane region" description="Helical" evidence="1">
    <location>
        <begin position="355"/>
        <end position="374"/>
    </location>
</feature>
<feature type="transmembrane region" description="Helical" evidence="1">
    <location>
        <begin position="331"/>
        <end position="349"/>
    </location>
</feature>
<dbReference type="AlphaFoldDB" id="A0A2D0J241"/>
<protein>
    <submittedName>
        <fullName evidence="2">Uncharacterized protein</fullName>
    </submittedName>
</protein>
<feature type="transmembrane region" description="Helical" evidence="1">
    <location>
        <begin position="56"/>
        <end position="80"/>
    </location>
</feature>
<feature type="transmembrane region" description="Helical" evidence="1">
    <location>
        <begin position="120"/>
        <end position="140"/>
    </location>
</feature>